<sequence>EIEERVNIWNTLLQAHTIEFGTNSKEATTLLFSSHHALTEVLDDPSHFDFTEDDVETEGGAIWDDDLHLTESMHEHLAERLFQAVFSS</sequence>
<feature type="non-terminal residue" evidence="1">
    <location>
        <position position="1"/>
    </location>
</feature>
<protein>
    <recommendedName>
        <fullName evidence="3">Carbohydrate esterase family 16 protein</fullName>
    </recommendedName>
</protein>
<evidence type="ECO:0000313" key="2">
    <source>
        <dbReference type="Proteomes" id="UP000308730"/>
    </source>
</evidence>
<dbReference type="Proteomes" id="UP000308730">
    <property type="component" value="Unassembled WGS sequence"/>
</dbReference>
<accession>A0A4S4LLY2</accession>
<name>A0A4S4LLY2_9APHY</name>
<comment type="caution">
    <text evidence="1">The sequence shown here is derived from an EMBL/GenBank/DDBJ whole genome shotgun (WGS) entry which is preliminary data.</text>
</comment>
<dbReference type="InterPro" id="IPR036514">
    <property type="entry name" value="SGNH_hydro_sf"/>
</dbReference>
<dbReference type="Gene3D" id="3.40.50.1110">
    <property type="entry name" value="SGNH hydrolase"/>
    <property type="match status" value="1"/>
</dbReference>
<reference evidence="1 2" key="1">
    <citation type="submission" date="2019-02" db="EMBL/GenBank/DDBJ databases">
        <title>Genome sequencing of the rare red list fungi Antrodiella citrinella (Flaviporus citrinellus).</title>
        <authorList>
            <person name="Buettner E."/>
            <person name="Kellner H."/>
        </authorList>
    </citation>
    <scope>NUCLEOTIDE SEQUENCE [LARGE SCALE GENOMIC DNA]</scope>
    <source>
        <strain evidence="1 2">DSM 108506</strain>
    </source>
</reference>
<evidence type="ECO:0008006" key="3">
    <source>
        <dbReference type="Google" id="ProtNLM"/>
    </source>
</evidence>
<keyword evidence="2" id="KW-1185">Reference proteome</keyword>
<gene>
    <name evidence="1" type="ORF">EUX98_g9752</name>
</gene>
<dbReference type="OrthoDB" id="1600564at2759"/>
<dbReference type="EMBL" id="SGPM01001109">
    <property type="protein sequence ID" value="THH13174.1"/>
    <property type="molecule type" value="Genomic_DNA"/>
</dbReference>
<proteinExistence type="predicted"/>
<evidence type="ECO:0000313" key="1">
    <source>
        <dbReference type="EMBL" id="THH13174.1"/>
    </source>
</evidence>
<organism evidence="1 2">
    <name type="scientific">Antrodiella citrinella</name>
    <dbReference type="NCBI Taxonomy" id="2447956"/>
    <lineage>
        <taxon>Eukaryota</taxon>
        <taxon>Fungi</taxon>
        <taxon>Dikarya</taxon>
        <taxon>Basidiomycota</taxon>
        <taxon>Agaricomycotina</taxon>
        <taxon>Agaricomycetes</taxon>
        <taxon>Polyporales</taxon>
        <taxon>Steccherinaceae</taxon>
        <taxon>Antrodiella</taxon>
    </lineage>
</organism>
<dbReference type="AlphaFoldDB" id="A0A4S4LLY2"/>